<dbReference type="PANTHER" id="PTHR46060">
    <property type="entry name" value="MARINER MOS1 TRANSPOSASE-LIKE PROTEIN"/>
    <property type="match status" value="1"/>
</dbReference>
<dbReference type="InterPro" id="IPR014718">
    <property type="entry name" value="GH-type_carb-bd"/>
</dbReference>
<keyword evidence="2" id="KW-1185">Reference proteome</keyword>
<reference evidence="1 2" key="1">
    <citation type="journal article" date="2019" name="Commun. Biol.">
        <title>The bagworm genome reveals a unique fibroin gene that provides high tensile strength.</title>
        <authorList>
            <person name="Kono N."/>
            <person name="Nakamura H."/>
            <person name="Ohtoshi R."/>
            <person name="Tomita M."/>
            <person name="Numata K."/>
            <person name="Arakawa K."/>
        </authorList>
    </citation>
    <scope>NUCLEOTIDE SEQUENCE [LARGE SCALE GENOMIC DNA]</scope>
</reference>
<dbReference type="PANTHER" id="PTHR46060:SF1">
    <property type="entry name" value="MARINER MOS1 TRANSPOSASE-LIKE PROTEIN"/>
    <property type="match status" value="1"/>
</dbReference>
<proteinExistence type="predicted"/>
<evidence type="ECO:0008006" key="3">
    <source>
        <dbReference type="Google" id="ProtNLM"/>
    </source>
</evidence>
<dbReference type="AlphaFoldDB" id="A0A4C1SDK8"/>
<sequence length="181" mass="20258">MAKEIPDFGDDEFPNMVCVEAGRVAAPIVLLPGTAFEASQILQQSFARFRTAFGDKAPRKMTIYNWFAECKRGRVNLSDEFRDGRPSTAVNNKSIDAVHRLIKTDRHVTYHEIRASLGMDMNQIQSILPKHLESPPSTAHLLVPAGPAPHSRKRLLNERKVVAWSLPRHASPPSSGFSNFR</sequence>
<name>A0A4C1SDK8_EUMVA</name>
<dbReference type="OrthoDB" id="10017160at2759"/>
<dbReference type="InterPro" id="IPR052709">
    <property type="entry name" value="Transposase-MT_Hybrid"/>
</dbReference>
<dbReference type="STRING" id="151549.A0A4C1SDK8"/>
<protein>
    <recommendedName>
        <fullName evidence="3">Mos1 transposase HTH domain-containing protein</fullName>
    </recommendedName>
</protein>
<dbReference type="Proteomes" id="UP000299102">
    <property type="component" value="Unassembled WGS sequence"/>
</dbReference>
<accession>A0A4C1SDK8</accession>
<dbReference type="Gene3D" id="2.70.98.10">
    <property type="match status" value="1"/>
</dbReference>
<evidence type="ECO:0000313" key="2">
    <source>
        <dbReference type="Proteomes" id="UP000299102"/>
    </source>
</evidence>
<comment type="caution">
    <text evidence="1">The sequence shown here is derived from an EMBL/GenBank/DDBJ whole genome shotgun (WGS) entry which is preliminary data.</text>
</comment>
<evidence type="ECO:0000313" key="1">
    <source>
        <dbReference type="EMBL" id="GBO99277.1"/>
    </source>
</evidence>
<dbReference type="EMBL" id="BGZK01000002">
    <property type="protein sequence ID" value="GBO99277.1"/>
    <property type="molecule type" value="Genomic_DNA"/>
</dbReference>
<organism evidence="1 2">
    <name type="scientific">Eumeta variegata</name>
    <name type="common">Bagworm moth</name>
    <name type="synonym">Eumeta japonica</name>
    <dbReference type="NCBI Taxonomy" id="151549"/>
    <lineage>
        <taxon>Eukaryota</taxon>
        <taxon>Metazoa</taxon>
        <taxon>Ecdysozoa</taxon>
        <taxon>Arthropoda</taxon>
        <taxon>Hexapoda</taxon>
        <taxon>Insecta</taxon>
        <taxon>Pterygota</taxon>
        <taxon>Neoptera</taxon>
        <taxon>Endopterygota</taxon>
        <taxon>Lepidoptera</taxon>
        <taxon>Glossata</taxon>
        <taxon>Ditrysia</taxon>
        <taxon>Tineoidea</taxon>
        <taxon>Psychidae</taxon>
        <taxon>Oiketicinae</taxon>
        <taxon>Eumeta</taxon>
    </lineage>
</organism>
<dbReference type="GO" id="GO:0030246">
    <property type="term" value="F:carbohydrate binding"/>
    <property type="evidence" value="ECO:0007669"/>
    <property type="project" value="InterPro"/>
</dbReference>
<gene>
    <name evidence="1" type="ORF">EVAR_541_1</name>
</gene>